<sequence>MSSLFSQVWNTFVYLETWKLRFKFVLFFSYLIYEAHLFNIIHIPLAIRMLWRYYFSPFICRNIPYSCHEDSSSRRVLDVYSSTSDDDERCLVKKPVVLFIHGGAWGHGEKWQYSLLAQFLMLHGCVCVIATYRIYPLGDVSSQIVDVYESIVWTKENIEQYGGDCKKILVFGHSAGAHLAMMALLSAGLHVFTKHLDVEGRTESALVAAFVASCGVYDIAQHYMYETWRGVAELSTMMKAMNGIEYFEMYSPLHVLREMQLNQEIIPKHWFELATVDQTLNSINSPLEGDRIAAQCDPSLMKFRNESELKQRKFFPPVFIMSSGADSTVPFQGNLEFARELIRNGLPCRVLLYDGVNHSDFVMDYMRQSDRDHRHKFVQSSYNQSLDNHPTQCAEVHPSHIRDFLRIVHSL</sequence>
<dbReference type="PANTHER" id="PTHR48081:SF33">
    <property type="entry name" value="KYNURENINE FORMAMIDASE"/>
    <property type="match status" value="1"/>
</dbReference>
<dbReference type="InterPro" id="IPR029058">
    <property type="entry name" value="AB_hydrolase_fold"/>
</dbReference>
<organism evidence="4">
    <name type="scientific">Timspurckia oligopyrenoides</name>
    <dbReference type="NCBI Taxonomy" id="708627"/>
    <lineage>
        <taxon>Eukaryota</taxon>
        <taxon>Rhodophyta</taxon>
        <taxon>Bangiophyceae</taxon>
        <taxon>Porphyridiales</taxon>
        <taxon>Porphyridiaceae</taxon>
        <taxon>Timspurckia</taxon>
    </lineage>
</organism>
<feature type="transmembrane region" description="Helical" evidence="2">
    <location>
        <begin position="24"/>
        <end position="47"/>
    </location>
</feature>
<evidence type="ECO:0000313" key="4">
    <source>
        <dbReference type="EMBL" id="CAD8817091.1"/>
    </source>
</evidence>
<keyword evidence="2" id="KW-1133">Transmembrane helix</keyword>
<evidence type="ECO:0000259" key="3">
    <source>
        <dbReference type="Pfam" id="PF20434"/>
    </source>
</evidence>
<protein>
    <recommendedName>
        <fullName evidence="3">BD-FAE-like domain-containing protein</fullName>
    </recommendedName>
</protein>
<dbReference type="InterPro" id="IPR050300">
    <property type="entry name" value="GDXG_lipolytic_enzyme"/>
</dbReference>
<keyword evidence="1" id="KW-0378">Hydrolase</keyword>
<dbReference type="InterPro" id="IPR049492">
    <property type="entry name" value="BD-FAE-like_dom"/>
</dbReference>
<feature type="domain" description="BD-FAE-like" evidence="3">
    <location>
        <begin position="93"/>
        <end position="227"/>
    </location>
</feature>
<keyword evidence="2" id="KW-0812">Transmembrane</keyword>
<accession>A0A7S0ZBZ1</accession>
<name>A0A7S0ZBZ1_9RHOD</name>
<evidence type="ECO:0000256" key="1">
    <source>
        <dbReference type="ARBA" id="ARBA00022801"/>
    </source>
</evidence>
<keyword evidence="2" id="KW-0472">Membrane</keyword>
<dbReference type="EMBL" id="HBFP01002049">
    <property type="protein sequence ID" value="CAD8817091.1"/>
    <property type="molecule type" value="Transcribed_RNA"/>
</dbReference>
<dbReference type="PANTHER" id="PTHR48081">
    <property type="entry name" value="AB HYDROLASE SUPERFAMILY PROTEIN C4A8.06C"/>
    <property type="match status" value="1"/>
</dbReference>
<gene>
    <name evidence="4" type="ORF">TOLI1172_LOCUS1479</name>
</gene>
<dbReference type="Pfam" id="PF20434">
    <property type="entry name" value="BD-FAE"/>
    <property type="match status" value="1"/>
</dbReference>
<evidence type="ECO:0000256" key="2">
    <source>
        <dbReference type="SAM" id="Phobius"/>
    </source>
</evidence>
<dbReference type="Gene3D" id="3.40.50.1820">
    <property type="entry name" value="alpha/beta hydrolase"/>
    <property type="match status" value="1"/>
</dbReference>
<reference evidence="4" key="1">
    <citation type="submission" date="2021-01" db="EMBL/GenBank/DDBJ databases">
        <authorList>
            <person name="Corre E."/>
            <person name="Pelletier E."/>
            <person name="Niang G."/>
            <person name="Scheremetjew M."/>
            <person name="Finn R."/>
            <person name="Kale V."/>
            <person name="Holt S."/>
            <person name="Cochrane G."/>
            <person name="Meng A."/>
            <person name="Brown T."/>
            <person name="Cohen L."/>
        </authorList>
    </citation>
    <scope>NUCLEOTIDE SEQUENCE</scope>
    <source>
        <strain evidence="4">CCMP3278</strain>
    </source>
</reference>
<dbReference type="GO" id="GO:0016787">
    <property type="term" value="F:hydrolase activity"/>
    <property type="evidence" value="ECO:0007669"/>
    <property type="project" value="UniProtKB-KW"/>
</dbReference>
<proteinExistence type="predicted"/>
<dbReference type="AlphaFoldDB" id="A0A7S0ZBZ1"/>
<dbReference type="SUPFAM" id="SSF53474">
    <property type="entry name" value="alpha/beta-Hydrolases"/>
    <property type="match status" value="1"/>
</dbReference>